<evidence type="ECO:0000313" key="1">
    <source>
        <dbReference type="EMBL" id="QJA95452.1"/>
    </source>
</evidence>
<dbReference type="EMBL" id="MT143315">
    <property type="protein sequence ID" value="QJA95452.1"/>
    <property type="molecule type" value="Genomic_DNA"/>
</dbReference>
<accession>A0A6M3LPK5</accession>
<sequence>MTIKEAHDKLNRWFPKRSHSIGVTYWHWQHSNTNRHEVQYSLSVHDPIVTVHNAPTLNDAIRQLRRKTTPAPLPPTQAQALAQADQAAQEMEEVASGR</sequence>
<proteinExistence type="predicted"/>
<gene>
    <name evidence="1" type="ORF">MM415B05373_0007</name>
</gene>
<name>A0A6M3LPK5_9ZZZZ</name>
<protein>
    <submittedName>
        <fullName evidence="1">Uncharacterized protein</fullName>
    </submittedName>
</protein>
<dbReference type="AlphaFoldDB" id="A0A6M3LPK5"/>
<reference evidence="1" key="1">
    <citation type="submission" date="2020-03" db="EMBL/GenBank/DDBJ databases">
        <title>The deep terrestrial virosphere.</title>
        <authorList>
            <person name="Holmfeldt K."/>
            <person name="Nilsson E."/>
            <person name="Simone D."/>
            <person name="Lopez-Fernandez M."/>
            <person name="Wu X."/>
            <person name="de Brujin I."/>
            <person name="Lundin D."/>
            <person name="Andersson A."/>
            <person name="Bertilsson S."/>
            <person name="Dopson M."/>
        </authorList>
    </citation>
    <scope>NUCLEOTIDE SEQUENCE</scope>
    <source>
        <strain evidence="1">MM415B05373</strain>
    </source>
</reference>
<organism evidence="1">
    <name type="scientific">viral metagenome</name>
    <dbReference type="NCBI Taxonomy" id="1070528"/>
    <lineage>
        <taxon>unclassified sequences</taxon>
        <taxon>metagenomes</taxon>
        <taxon>organismal metagenomes</taxon>
    </lineage>
</organism>